<gene>
    <name evidence="1" type="ORF">WICPIJ_000586</name>
</gene>
<sequence length="93" mass="10148">MFIDKFLSVGSTTIPKDISLSRDDNMSCDGFVDTQNVKRNNRDGVIWDHSIINIDNSDAGQMNQPVTLILIVVQPSMKPATAMMADVHGLGLA</sequence>
<protein>
    <submittedName>
        <fullName evidence="1">Uncharacterized protein</fullName>
    </submittedName>
</protein>
<comment type="caution">
    <text evidence="1">The sequence shown here is derived from an EMBL/GenBank/DDBJ whole genome shotgun (WGS) entry which is preliminary data.</text>
</comment>
<organism evidence="1 2">
    <name type="scientific">Wickerhamomyces pijperi</name>
    <name type="common">Yeast</name>
    <name type="synonym">Pichia pijperi</name>
    <dbReference type="NCBI Taxonomy" id="599730"/>
    <lineage>
        <taxon>Eukaryota</taxon>
        <taxon>Fungi</taxon>
        <taxon>Dikarya</taxon>
        <taxon>Ascomycota</taxon>
        <taxon>Saccharomycotina</taxon>
        <taxon>Saccharomycetes</taxon>
        <taxon>Phaffomycetales</taxon>
        <taxon>Wickerhamomycetaceae</taxon>
        <taxon>Wickerhamomyces</taxon>
    </lineage>
</organism>
<proteinExistence type="predicted"/>
<dbReference type="Proteomes" id="UP000774326">
    <property type="component" value="Unassembled WGS sequence"/>
</dbReference>
<keyword evidence="2" id="KW-1185">Reference proteome</keyword>
<evidence type="ECO:0000313" key="1">
    <source>
        <dbReference type="EMBL" id="KAH3688447.1"/>
    </source>
</evidence>
<reference evidence="1" key="1">
    <citation type="journal article" date="2021" name="Open Biol.">
        <title>Shared evolutionary footprints suggest mitochondrial oxidative damage underlies multiple complex I losses in fungi.</title>
        <authorList>
            <person name="Schikora-Tamarit M.A."/>
            <person name="Marcet-Houben M."/>
            <person name="Nosek J."/>
            <person name="Gabaldon T."/>
        </authorList>
    </citation>
    <scope>NUCLEOTIDE SEQUENCE</scope>
    <source>
        <strain evidence="1">CBS2887</strain>
    </source>
</reference>
<accession>A0A9P8QD98</accession>
<evidence type="ECO:0000313" key="2">
    <source>
        <dbReference type="Proteomes" id="UP000774326"/>
    </source>
</evidence>
<dbReference type="EMBL" id="JAEUBG010000347">
    <property type="protein sequence ID" value="KAH3688447.1"/>
    <property type="molecule type" value="Genomic_DNA"/>
</dbReference>
<reference evidence="1" key="2">
    <citation type="submission" date="2021-01" db="EMBL/GenBank/DDBJ databases">
        <authorList>
            <person name="Schikora-Tamarit M.A."/>
        </authorList>
    </citation>
    <scope>NUCLEOTIDE SEQUENCE</scope>
    <source>
        <strain evidence="1">CBS2887</strain>
    </source>
</reference>
<dbReference type="AlphaFoldDB" id="A0A9P8QD98"/>
<name>A0A9P8QD98_WICPI</name>